<dbReference type="Pfam" id="PF00936">
    <property type="entry name" value="BMC"/>
    <property type="match status" value="2"/>
</dbReference>
<reference evidence="5 6" key="1">
    <citation type="submission" date="2020-05" db="EMBL/GenBank/DDBJ databases">
        <title>Draft genome sequence of Desulfovibrio psychrotolerans JS1T.</title>
        <authorList>
            <person name="Ueno A."/>
            <person name="Tamazawa S."/>
            <person name="Tamamura S."/>
            <person name="Murakami T."/>
            <person name="Kiyama T."/>
            <person name="Inomata H."/>
            <person name="Amano Y."/>
            <person name="Miyakawa K."/>
            <person name="Tamaki H."/>
            <person name="Naganuma T."/>
            <person name="Kaneko K."/>
        </authorList>
    </citation>
    <scope>NUCLEOTIDE SEQUENCE [LARGE SCALE GENOMIC DNA]</scope>
    <source>
        <strain evidence="5 6">JS1</strain>
    </source>
</reference>
<feature type="domain" description="BMC" evidence="4">
    <location>
        <begin position="100"/>
        <end position="186"/>
    </location>
</feature>
<keyword evidence="2" id="KW-1283">Bacterial microcompartment</keyword>
<dbReference type="InterPro" id="IPR011238">
    <property type="entry name" value="Micro_shell_prot_PduT"/>
</dbReference>
<dbReference type="InterPro" id="IPR044872">
    <property type="entry name" value="CcmK/CsoS1_BMC"/>
</dbReference>
<dbReference type="AlphaFoldDB" id="A0A7J0BUI8"/>
<comment type="similarity">
    <text evidence="3">Belongs to the bacterial microcompartments protein family.</text>
</comment>
<keyword evidence="6" id="KW-1185">Reference proteome</keyword>
<dbReference type="PANTHER" id="PTHR33941">
    <property type="entry name" value="PROPANEDIOL UTILIZATION PROTEIN PDUA"/>
    <property type="match status" value="1"/>
</dbReference>
<dbReference type="GO" id="GO:0031469">
    <property type="term" value="C:bacterial microcompartment"/>
    <property type="evidence" value="ECO:0007669"/>
    <property type="project" value="UniProtKB-SubCell"/>
</dbReference>
<dbReference type="SMART" id="SM00877">
    <property type="entry name" value="BMC"/>
    <property type="match status" value="2"/>
</dbReference>
<dbReference type="PANTHER" id="PTHR33941:SF11">
    <property type="entry name" value="BACTERIAL MICROCOMPARTMENT SHELL PROTEIN PDUJ"/>
    <property type="match status" value="1"/>
</dbReference>
<sequence length="186" mass="18431">MKDMNLRTIGCVELNSVALGMLAADAMVKAAAVEIVIARPTCPGRYLVIVTGDTGAVESSVKAGRAAGGDLMVDWFTIPSVHPDVIPALSGTTQTGPIGALGIIETCTAASCILAADAAAKSALVSLIEIRIAAGLAGKAFVVMTGDVASVESAVQSGVAGVGDAGPVLSHVVIPSPSPGLKAQLL</sequence>
<dbReference type="SUPFAM" id="SSF143414">
    <property type="entry name" value="CcmK-like"/>
    <property type="match status" value="2"/>
</dbReference>
<evidence type="ECO:0000313" key="6">
    <source>
        <dbReference type="Proteomes" id="UP000503820"/>
    </source>
</evidence>
<dbReference type="EMBL" id="BLVP01000008">
    <property type="protein sequence ID" value="GFM37377.1"/>
    <property type="molecule type" value="Genomic_DNA"/>
</dbReference>
<evidence type="ECO:0000259" key="4">
    <source>
        <dbReference type="PROSITE" id="PS51930"/>
    </source>
</evidence>
<dbReference type="PROSITE" id="PS51930">
    <property type="entry name" value="BMC_2"/>
    <property type="match status" value="2"/>
</dbReference>
<comment type="caution">
    <text evidence="5">The sequence shown here is derived from an EMBL/GenBank/DDBJ whole genome shotgun (WGS) entry which is preliminary data.</text>
</comment>
<feature type="domain" description="BMC" evidence="4">
    <location>
        <begin position="8"/>
        <end position="90"/>
    </location>
</feature>
<dbReference type="Gene3D" id="3.30.70.1710">
    <property type="match status" value="2"/>
</dbReference>
<dbReference type="CDD" id="cd07053">
    <property type="entry name" value="BMC_PduT_repeat1"/>
    <property type="match status" value="1"/>
</dbReference>
<evidence type="ECO:0000256" key="3">
    <source>
        <dbReference type="PROSITE-ProRule" id="PRU01278"/>
    </source>
</evidence>
<dbReference type="InterPro" id="IPR037233">
    <property type="entry name" value="CcmK-like_sf"/>
</dbReference>
<dbReference type="Proteomes" id="UP000503820">
    <property type="component" value="Unassembled WGS sequence"/>
</dbReference>
<proteinExistence type="inferred from homology"/>
<name>A0A7J0BUI8_9BACT</name>
<accession>A0A7J0BUI8</accession>
<dbReference type="PIRSF" id="PIRSF034834">
    <property type="entry name" value="PduT"/>
    <property type="match status" value="1"/>
</dbReference>
<dbReference type="InterPro" id="IPR050575">
    <property type="entry name" value="BMC_shell"/>
</dbReference>
<dbReference type="CDD" id="cd07054">
    <property type="entry name" value="BMC_PduT_repeat2"/>
    <property type="match status" value="1"/>
</dbReference>
<gene>
    <name evidence="5" type="ORF">DSM19430T_20610</name>
</gene>
<evidence type="ECO:0000313" key="5">
    <source>
        <dbReference type="EMBL" id="GFM37377.1"/>
    </source>
</evidence>
<protein>
    <submittedName>
        <fullName evidence="5">Propanediol utilization: polyhedral bodies pduT</fullName>
    </submittedName>
</protein>
<comment type="subcellular location">
    <subcellularLocation>
        <location evidence="1">Bacterial microcompartment</location>
    </subcellularLocation>
</comment>
<evidence type="ECO:0000256" key="2">
    <source>
        <dbReference type="ARBA" id="ARBA00024446"/>
    </source>
</evidence>
<dbReference type="InterPro" id="IPR000249">
    <property type="entry name" value="BMC_dom"/>
</dbReference>
<evidence type="ECO:0000256" key="1">
    <source>
        <dbReference type="ARBA" id="ARBA00024322"/>
    </source>
</evidence>
<organism evidence="5 6">
    <name type="scientific">Desulfovibrio psychrotolerans</name>
    <dbReference type="NCBI Taxonomy" id="415242"/>
    <lineage>
        <taxon>Bacteria</taxon>
        <taxon>Pseudomonadati</taxon>
        <taxon>Thermodesulfobacteriota</taxon>
        <taxon>Desulfovibrionia</taxon>
        <taxon>Desulfovibrionales</taxon>
        <taxon>Desulfovibrionaceae</taxon>
        <taxon>Desulfovibrio</taxon>
    </lineage>
</organism>